<dbReference type="AlphaFoldDB" id="A0A6A7AN91"/>
<proteinExistence type="predicted"/>
<dbReference type="Pfam" id="PF14529">
    <property type="entry name" value="Exo_endo_phos_2"/>
    <property type="match status" value="1"/>
</dbReference>
<dbReference type="GO" id="GO:0003824">
    <property type="term" value="F:catalytic activity"/>
    <property type="evidence" value="ECO:0007669"/>
    <property type="project" value="InterPro"/>
</dbReference>
<feature type="domain" description="Endonuclease/exonuclease/phosphatase" evidence="1">
    <location>
        <begin position="71"/>
        <end position="165"/>
    </location>
</feature>
<gene>
    <name evidence="2" type="ORF">T440DRAFT_355671</name>
</gene>
<feature type="non-terminal residue" evidence="2">
    <location>
        <position position="165"/>
    </location>
</feature>
<reference evidence="2" key="1">
    <citation type="submission" date="2020-01" db="EMBL/GenBank/DDBJ databases">
        <authorList>
            <consortium name="DOE Joint Genome Institute"/>
            <person name="Haridas S."/>
            <person name="Albert R."/>
            <person name="Binder M."/>
            <person name="Bloem J."/>
            <person name="Labutti K."/>
            <person name="Salamov A."/>
            <person name="Andreopoulos B."/>
            <person name="Baker S.E."/>
            <person name="Barry K."/>
            <person name="Bills G."/>
            <person name="Bluhm B.H."/>
            <person name="Cannon C."/>
            <person name="Castanera R."/>
            <person name="Culley D.E."/>
            <person name="Daum C."/>
            <person name="Ezra D."/>
            <person name="Gonzalez J.B."/>
            <person name="Henrissat B."/>
            <person name="Kuo A."/>
            <person name="Liang C."/>
            <person name="Lipzen A."/>
            <person name="Lutzoni F."/>
            <person name="Magnuson J."/>
            <person name="Mondo S."/>
            <person name="Nolan M."/>
            <person name="Ohm R."/>
            <person name="Pangilinan J."/>
            <person name="Park H.-J."/>
            <person name="Ramirez L."/>
            <person name="Alfaro M."/>
            <person name="Sun H."/>
            <person name="Tritt A."/>
            <person name="Yoshinaga Y."/>
            <person name="Zwiers L.-H."/>
            <person name="Turgeon B.G."/>
            <person name="Goodwin S.B."/>
            <person name="Spatafora J.W."/>
            <person name="Crous P.W."/>
            <person name="Grigoriev I.V."/>
        </authorList>
    </citation>
    <scope>NUCLEOTIDE SEQUENCE</scope>
    <source>
        <strain evidence="2">IPT5</strain>
    </source>
</reference>
<feature type="non-terminal residue" evidence="2">
    <location>
        <position position="1"/>
    </location>
</feature>
<evidence type="ECO:0000313" key="2">
    <source>
        <dbReference type="EMBL" id="KAF2844552.1"/>
    </source>
</evidence>
<dbReference type="InterPro" id="IPR005135">
    <property type="entry name" value="Endo/exonuclease/phosphatase"/>
</dbReference>
<dbReference type="EMBL" id="MU006373">
    <property type="protein sequence ID" value="KAF2844552.1"/>
    <property type="molecule type" value="Genomic_DNA"/>
</dbReference>
<dbReference type="InterPro" id="IPR036691">
    <property type="entry name" value="Endo/exonu/phosph_ase_sf"/>
</dbReference>
<accession>A0A6A7AN91</accession>
<dbReference type="Gene3D" id="3.60.10.10">
    <property type="entry name" value="Endonuclease/exonuclease/phosphatase"/>
    <property type="match status" value="1"/>
</dbReference>
<dbReference type="OrthoDB" id="3693100at2759"/>
<name>A0A6A7AN91_9PLEO</name>
<sequence length="165" mass="18728">QYNVRKSRDMVMASLLRDPGIHDFDIIAIQESWRNPYTATTHHPAKDRFHLCYPTGDADGLPRVCFFIQLAVHNVYNPPKGTRNQRSTLPQVREALDKHRTDEQIILGDFNLHHPLWGGLNKGVTDPETEDLIDIIGDFGLHSTLPPGTVTYEEGRSRSTIDLCL</sequence>
<dbReference type="Proteomes" id="UP000799423">
    <property type="component" value="Unassembled WGS sequence"/>
</dbReference>
<keyword evidence="3" id="KW-1185">Reference proteome</keyword>
<evidence type="ECO:0000259" key="1">
    <source>
        <dbReference type="Pfam" id="PF14529"/>
    </source>
</evidence>
<protein>
    <recommendedName>
        <fullName evidence="1">Endonuclease/exonuclease/phosphatase domain-containing protein</fullName>
    </recommendedName>
</protein>
<evidence type="ECO:0000313" key="3">
    <source>
        <dbReference type="Proteomes" id="UP000799423"/>
    </source>
</evidence>
<dbReference type="SUPFAM" id="SSF56219">
    <property type="entry name" value="DNase I-like"/>
    <property type="match status" value="1"/>
</dbReference>
<organism evidence="2 3">
    <name type="scientific">Plenodomus tracheiphilus IPT5</name>
    <dbReference type="NCBI Taxonomy" id="1408161"/>
    <lineage>
        <taxon>Eukaryota</taxon>
        <taxon>Fungi</taxon>
        <taxon>Dikarya</taxon>
        <taxon>Ascomycota</taxon>
        <taxon>Pezizomycotina</taxon>
        <taxon>Dothideomycetes</taxon>
        <taxon>Pleosporomycetidae</taxon>
        <taxon>Pleosporales</taxon>
        <taxon>Pleosporineae</taxon>
        <taxon>Leptosphaeriaceae</taxon>
        <taxon>Plenodomus</taxon>
    </lineage>
</organism>